<dbReference type="GO" id="GO:0003968">
    <property type="term" value="F:RNA-directed RNA polymerase activity"/>
    <property type="evidence" value="ECO:0007669"/>
    <property type="project" value="UniProtKB-KW"/>
</dbReference>
<name>A0A8E7DKJ9_9VIRU</name>
<reference evidence="1" key="1">
    <citation type="submission" date="2021-03" db="EMBL/GenBank/DDBJ databases">
        <authorList>
            <person name="Urzo M.L.R."/>
            <person name="Cope A.E."/>
            <person name="Guinto T.D."/>
            <person name="Kondo H."/>
            <person name="Suzuki N."/>
        </authorList>
    </citation>
    <scope>NUCLEOTIDE SEQUENCE</scope>
    <source>
        <strain evidence="1">119_NGS_MO</strain>
    </source>
</reference>
<accession>A0A8E7DKJ9</accession>
<keyword evidence="1" id="KW-0696">RNA-directed RNA polymerase</keyword>
<sequence length="607" mass="67176">MPCSETGGAPACNSAGRVAGLSPHMRNLVSFSGLLSDTFGVSLQVPETLSDSTSELKKFCGGLLAPSGRHPWVPVLRTLPAVDRLSIAGSLFSFRKTLPSSDPDCDDYVRRMSVPGVKTPAGYLRFVTSMIKREFKVGWDRGWRDSVLGTTPTSSSALGSSKKQGGARVRLRGSRLWFLKSCIGLERELNLDTTRTVGIARCDGKARRVTQSPAEAVVLSPLHKLLYNHLSSRDWLLRGEATPDKFSDFVQKDGEVFVSGDYESASDNLSIEVAEAILSAVFSRARYIPHNIRRVAMDSLRCVLVGPSVTALQARGQLMGNFLCFPLLCLQNYIAFRYLAGNYPVRINGDDIVFRAPDHVRVRWALGVQSLGLTLSAGKTFVHRRFFSLNSTYFRARVSNGVKGVPIVRATLFYKGVESADSIVGRFRFVAQYFNQSRGTLLRIRCLQSMQKEIRCTQRSVRRGLGLDATPRELAASGLYPREVFLSNLPRESAVPGKLSVEGALPRGWVKVRPRLGDGSTLVDDPEFRKELVRHCWNSRVVRVSTDDYWNVVRSGGNFYRGVSGSEYRRKAKLLGLTVGATRRYLAGSLGAVPPRRKGVWRRATNE</sequence>
<dbReference type="EMBL" id="MW752174">
    <property type="protein sequence ID" value="QVU39976.1"/>
    <property type="molecule type" value="Genomic_RNA"/>
</dbReference>
<dbReference type="CDD" id="cd23183">
    <property type="entry name" value="ps-ssRNAv_Botourmiaviridae_RdRp"/>
    <property type="match status" value="1"/>
</dbReference>
<organism evidence="1">
    <name type="scientific">Magnaporthe oryzae botourmiavirus 2</name>
    <dbReference type="NCBI Taxonomy" id="2789855"/>
    <lineage>
        <taxon>Viruses</taxon>
        <taxon>Riboviria</taxon>
        <taxon>Orthornavirae</taxon>
        <taxon>Lenarviricota</taxon>
        <taxon>Miaviricetes</taxon>
        <taxon>Ourlivirales</taxon>
        <taxon>Botourmiaviridae</taxon>
        <taxon>Magoulivirus</taxon>
        <taxon>Magoulivirus alphaoryzae</taxon>
    </lineage>
</organism>
<keyword evidence="1" id="KW-0808">Transferase</keyword>
<evidence type="ECO:0000313" key="1">
    <source>
        <dbReference type="EMBL" id="QVU39976.1"/>
    </source>
</evidence>
<proteinExistence type="predicted"/>
<gene>
    <name evidence="1" type="primary">RdRp</name>
</gene>
<protein>
    <submittedName>
        <fullName evidence="1">RNA-dependent RNA polymerase</fullName>
    </submittedName>
</protein>
<keyword evidence="1" id="KW-0548">Nucleotidyltransferase</keyword>